<feature type="transmembrane region" description="Helical" evidence="1">
    <location>
        <begin position="41"/>
        <end position="60"/>
    </location>
</feature>
<evidence type="ECO:0000313" key="3">
    <source>
        <dbReference type="Proteomes" id="UP000190814"/>
    </source>
</evidence>
<dbReference type="EMBL" id="FUXZ01000002">
    <property type="protein sequence ID" value="SKA59486.1"/>
    <property type="molecule type" value="Genomic_DNA"/>
</dbReference>
<dbReference type="RefSeq" id="WP_078764908.1">
    <property type="nucleotide sequence ID" value="NZ_FUXZ01000002.1"/>
</dbReference>
<feature type="transmembrane region" description="Helical" evidence="1">
    <location>
        <begin position="72"/>
        <end position="91"/>
    </location>
</feature>
<gene>
    <name evidence="2" type="ORF">SAMN02745111_00005</name>
</gene>
<keyword evidence="3" id="KW-1185">Reference proteome</keyword>
<evidence type="ECO:0000313" key="2">
    <source>
        <dbReference type="EMBL" id="SKA59486.1"/>
    </source>
</evidence>
<feature type="transmembrane region" description="Helical" evidence="1">
    <location>
        <begin position="7"/>
        <end position="29"/>
    </location>
</feature>
<feature type="transmembrane region" description="Helical" evidence="1">
    <location>
        <begin position="103"/>
        <end position="120"/>
    </location>
</feature>
<keyword evidence="1" id="KW-0812">Transmembrane</keyword>
<dbReference type="AlphaFoldDB" id="A0A1T4V3G5"/>
<protein>
    <submittedName>
        <fullName evidence="2">Uncharacterized protein</fullName>
    </submittedName>
</protein>
<organism evidence="2 3">
    <name type="scientific">Eubacterium uniforme</name>
    <dbReference type="NCBI Taxonomy" id="39495"/>
    <lineage>
        <taxon>Bacteria</taxon>
        <taxon>Bacillati</taxon>
        <taxon>Bacillota</taxon>
        <taxon>Clostridia</taxon>
        <taxon>Eubacteriales</taxon>
        <taxon>Eubacteriaceae</taxon>
        <taxon>Eubacterium</taxon>
    </lineage>
</organism>
<proteinExistence type="predicted"/>
<reference evidence="2 3" key="1">
    <citation type="submission" date="2017-02" db="EMBL/GenBank/DDBJ databases">
        <authorList>
            <person name="Peterson S.W."/>
        </authorList>
    </citation>
    <scope>NUCLEOTIDE SEQUENCE [LARGE SCALE GENOMIC DNA]</scope>
    <source>
        <strain evidence="2 3">ATCC 35992</strain>
    </source>
</reference>
<evidence type="ECO:0000256" key="1">
    <source>
        <dbReference type="SAM" id="Phobius"/>
    </source>
</evidence>
<keyword evidence="1" id="KW-0472">Membrane</keyword>
<dbReference type="Proteomes" id="UP000190814">
    <property type="component" value="Unassembled WGS sequence"/>
</dbReference>
<keyword evidence="1" id="KW-1133">Transmembrane helix</keyword>
<sequence>MIILLNIISALFSLLLGGLFFLCAATLLLEDLFSSSGSNGFLFIIVIFFIGIEFILLSKFHKQILENIDPVYSFRFFLTLDMIVFFFGSSFYNPLLRITLNTYIYIVLSIILYFSGLLIIKRYKKINEEKNRENTSE</sequence>
<name>A0A1T4V3G5_9FIRM</name>
<accession>A0A1T4V3G5</accession>